<feature type="non-terminal residue" evidence="1">
    <location>
        <position position="1"/>
    </location>
</feature>
<accession>A0ABN7WC44</accession>
<sequence length="105" mass="11924">LLSDMLTVLVPFYEATKMLLEVLYTMLNMVSCTMHHLKKTIAPPNNDEDYYAELLYSELDITASQSSPTNIPSDNKIVELAVHIKQALDILHDYVQKHKNTSVNS</sequence>
<name>A0ABN7WC44_GIGMA</name>
<dbReference type="Proteomes" id="UP000789901">
    <property type="component" value="Unassembled WGS sequence"/>
</dbReference>
<comment type="caution">
    <text evidence="1">The sequence shown here is derived from an EMBL/GenBank/DDBJ whole genome shotgun (WGS) entry which is preliminary data.</text>
</comment>
<dbReference type="EMBL" id="CAJVQB010038866">
    <property type="protein sequence ID" value="CAG8826747.1"/>
    <property type="molecule type" value="Genomic_DNA"/>
</dbReference>
<organism evidence="1 2">
    <name type="scientific">Gigaspora margarita</name>
    <dbReference type="NCBI Taxonomy" id="4874"/>
    <lineage>
        <taxon>Eukaryota</taxon>
        <taxon>Fungi</taxon>
        <taxon>Fungi incertae sedis</taxon>
        <taxon>Mucoromycota</taxon>
        <taxon>Glomeromycotina</taxon>
        <taxon>Glomeromycetes</taxon>
        <taxon>Diversisporales</taxon>
        <taxon>Gigasporaceae</taxon>
        <taxon>Gigaspora</taxon>
    </lineage>
</organism>
<proteinExistence type="predicted"/>
<evidence type="ECO:0000313" key="1">
    <source>
        <dbReference type="EMBL" id="CAG8826747.1"/>
    </source>
</evidence>
<keyword evidence="2" id="KW-1185">Reference proteome</keyword>
<evidence type="ECO:0000313" key="2">
    <source>
        <dbReference type="Proteomes" id="UP000789901"/>
    </source>
</evidence>
<gene>
    <name evidence="1" type="ORF">GMARGA_LOCUS29212</name>
</gene>
<protein>
    <submittedName>
        <fullName evidence="1">35568_t:CDS:1</fullName>
    </submittedName>
</protein>
<reference evidence="1 2" key="1">
    <citation type="submission" date="2021-06" db="EMBL/GenBank/DDBJ databases">
        <authorList>
            <person name="Kallberg Y."/>
            <person name="Tangrot J."/>
            <person name="Rosling A."/>
        </authorList>
    </citation>
    <scope>NUCLEOTIDE SEQUENCE [LARGE SCALE GENOMIC DNA]</scope>
    <source>
        <strain evidence="1 2">120-4 pot B 10/14</strain>
    </source>
</reference>